<dbReference type="Proteomes" id="UP000280066">
    <property type="component" value="Unassembled WGS sequence"/>
</dbReference>
<organism evidence="2 3">
    <name type="scientific">Hymenobacter metallilatus</name>
    <dbReference type="NCBI Taxonomy" id="2493666"/>
    <lineage>
        <taxon>Bacteria</taxon>
        <taxon>Pseudomonadati</taxon>
        <taxon>Bacteroidota</taxon>
        <taxon>Cytophagia</taxon>
        <taxon>Cytophagales</taxon>
        <taxon>Hymenobacteraceae</taxon>
        <taxon>Hymenobacter</taxon>
    </lineage>
</organism>
<accession>A0A3R9NJB0</accession>
<keyword evidence="1" id="KW-1133">Transmembrane helix</keyword>
<feature type="transmembrane region" description="Helical" evidence="1">
    <location>
        <begin position="12"/>
        <end position="34"/>
    </location>
</feature>
<keyword evidence="3" id="KW-1185">Reference proteome</keyword>
<feature type="transmembrane region" description="Helical" evidence="1">
    <location>
        <begin position="46"/>
        <end position="66"/>
    </location>
</feature>
<evidence type="ECO:0000313" key="2">
    <source>
        <dbReference type="EMBL" id="RSK37093.1"/>
    </source>
</evidence>
<name>A0A3R9NJB0_9BACT</name>
<comment type="caution">
    <text evidence="2">The sequence shown here is derived from an EMBL/GenBank/DDBJ whole genome shotgun (WGS) entry which is preliminary data.</text>
</comment>
<proteinExistence type="predicted"/>
<dbReference type="EMBL" id="RWIS01000001">
    <property type="protein sequence ID" value="RSK37093.1"/>
    <property type="molecule type" value="Genomic_DNA"/>
</dbReference>
<keyword evidence="1" id="KW-0812">Transmembrane</keyword>
<evidence type="ECO:0000256" key="1">
    <source>
        <dbReference type="SAM" id="Phobius"/>
    </source>
</evidence>
<evidence type="ECO:0000313" key="3">
    <source>
        <dbReference type="Proteomes" id="UP000280066"/>
    </source>
</evidence>
<dbReference type="AlphaFoldDB" id="A0A3R9NJB0"/>
<protein>
    <submittedName>
        <fullName evidence="2">Uncharacterized protein</fullName>
    </submittedName>
</protein>
<dbReference type="OrthoDB" id="886604at2"/>
<keyword evidence="1" id="KW-0472">Membrane</keyword>
<sequence length="80" mass="8940">MAWPLPPATRRLVGLLFLIAGFLLLLGVALRLYVIYDAYQRLGADAVGSTQLILSLMMVIGGVMMLRYGWRERRGNDTVD</sequence>
<reference evidence="2 3" key="1">
    <citation type="submission" date="2018-12" db="EMBL/GenBank/DDBJ databases">
        <authorList>
            <person name="Feng G."/>
            <person name="Zhu H."/>
        </authorList>
    </citation>
    <scope>NUCLEOTIDE SEQUENCE [LARGE SCALE GENOMIC DNA]</scope>
    <source>
        <strain evidence="2 3">9PBR-2</strain>
    </source>
</reference>
<dbReference type="RefSeq" id="WP_125425391.1">
    <property type="nucleotide sequence ID" value="NZ_RWIS01000001.1"/>
</dbReference>
<gene>
    <name evidence="2" type="ORF">EI290_00035</name>
</gene>